<gene>
    <name evidence="2" type="ORF">C5O23_01940</name>
</gene>
<keyword evidence="3" id="KW-1185">Reference proteome</keyword>
<accession>A0A2V1ISC6</accession>
<reference evidence="3" key="1">
    <citation type="submission" date="2018-02" db="EMBL/GenBank/DDBJ databases">
        <authorList>
            <person name="Clavel T."/>
            <person name="Strowig T."/>
        </authorList>
    </citation>
    <scope>NUCLEOTIDE SEQUENCE [LARGE SCALE GENOMIC DNA]</scope>
    <source>
        <strain evidence="3">DSM 103720</strain>
    </source>
</reference>
<dbReference type="Proteomes" id="UP000244905">
    <property type="component" value="Unassembled WGS sequence"/>
</dbReference>
<keyword evidence="1" id="KW-0812">Transmembrane</keyword>
<dbReference type="RefSeq" id="WP_107031273.1">
    <property type="nucleotide sequence ID" value="NZ_PUEC01000003.1"/>
</dbReference>
<dbReference type="AlphaFoldDB" id="A0A2V1ISC6"/>
<comment type="caution">
    <text evidence="2">The sequence shown here is derived from an EMBL/GenBank/DDBJ whole genome shotgun (WGS) entry which is preliminary data.</text>
</comment>
<name>A0A2V1ISC6_9BACT</name>
<dbReference type="PANTHER" id="PTHR30441:SF8">
    <property type="entry name" value="DUF748 DOMAIN-CONTAINING PROTEIN"/>
    <property type="match status" value="1"/>
</dbReference>
<dbReference type="EMBL" id="PUEC01000003">
    <property type="protein sequence ID" value="PWB03929.1"/>
    <property type="molecule type" value="Genomic_DNA"/>
</dbReference>
<sequence>MSDQQQKPAPPEGKEEKTKKSIWKKVLRTLLFTILGLLVVVTIVITIAVSYLKPERLTPLIEKYANEYLDADVSIGRMELSFWSTFPRLELDVRNLSVRSKTFDSLPASQADSLPAYADSLLSLRHFNAAINIPKLSVGALAFYDIIFENPRINIVQLTPDLSNLDIFPASEESEKDSGPLLVPDISFGTFEIRDSMPVRYLSVPDSIDAMLCLTTAGLSGSHAPVYRLDLQGLTDLNMPALLLEDLSFGIGGNIGWNRHNPYQVTLDDFALRAGKVNASLSADIDFADTLRVSTLDFKLPLTPYNDLAALVPAAYAGELSKIKTDLGISFALQLTAPYAPTVDSIPSCHLYVEIPECRARYERLNLKSFSFSAEADIDGRDLDRSAVRLKKLSAIGDGVGFELIADFANLISDPSAEGTFRGGIDIDRLPSAMLKKLPCELSGNLRADSRFALRKSYLTKEKFHLIRLTGDATLRDFRASMPELPADLYTRTVELKLGTNSSFTRGDVAVDSMLTASLKIDTIAADVTGMTLIGNGLKMGVGSRNTASSADTTMINPLGARIVAEKLYFRSQEDSLRVRLRKATVGATLRRYKGDAKKPQLHLDVATEGAFYGDRVNRAMLHKALLYVTVHPDSLPAVSRNRNSRLLDSLAVAHPELSQDSLRSLAASIRQTRRNNRLNADSAAVANGEVIDISVDNSMRRLMRHWDAKGILRAKRVAVFTPYFPLRNSLTDLNMRFTSDSVTISDTRLRSGNSGLTINGSISNITKALTSRTHSQPLKLDFTLSGDTLDINQLAAAAFSGAAFAEKDSAGTFVAPDTDNEAVLAASVQAGADTSALLVVPANIEGTLKVNAADILYSNMVFHDFNGKLNVYKGAINLEQMTARSDVGSLDLNALYSAPTKHDATFAFGLRVNDFHIAQFLDLVPSLDTIMPLLSDISGIINADIAATTGLDSDMNIDIPTLKAAVKLSGDSLVLIDQETFRTIGKWLLFKHKEKNVIDSMNVEMIVNNSQLELFPFIFNLDRYKLGVMGSNDMAMNLNYHVAVLKSPLPFKFGINIKGDVDNMKIRLGRAKFNEKNIPRTVAIADTTRINLVREIGNIFRRGVRTAGINSLDFSRSPAVSPADSYPATDTISHADSLYFIKEGLIPAPDTVTATPLQSAKQKKKRK</sequence>
<evidence type="ECO:0008006" key="4">
    <source>
        <dbReference type="Google" id="ProtNLM"/>
    </source>
</evidence>
<keyword evidence="1" id="KW-1133">Transmembrane helix</keyword>
<feature type="transmembrane region" description="Helical" evidence="1">
    <location>
        <begin position="29"/>
        <end position="52"/>
    </location>
</feature>
<organism evidence="2 3">
    <name type="scientific">Duncaniella muris</name>
    <dbReference type="NCBI Taxonomy" id="2094150"/>
    <lineage>
        <taxon>Bacteria</taxon>
        <taxon>Pseudomonadati</taxon>
        <taxon>Bacteroidota</taxon>
        <taxon>Bacteroidia</taxon>
        <taxon>Bacteroidales</taxon>
        <taxon>Muribaculaceae</taxon>
        <taxon>Duncaniella</taxon>
    </lineage>
</organism>
<evidence type="ECO:0000313" key="2">
    <source>
        <dbReference type="EMBL" id="PWB03929.1"/>
    </source>
</evidence>
<dbReference type="InterPro" id="IPR052894">
    <property type="entry name" value="AsmA-related"/>
</dbReference>
<protein>
    <recommendedName>
        <fullName evidence="4">AsmA-like C-terminal domain-containing protein</fullName>
    </recommendedName>
</protein>
<keyword evidence="1" id="KW-0472">Membrane</keyword>
<evidence type="ECO:0000313" key="3">
    <source>
        <dbReference type="Proteomes" id="UP000244905"/>
    </source>
</evidence>
<dbReference type="GO" id="GO:0090313">
    <property type="term" value="P:regulation of protein targeting to membrane"/>
    <property type="evidence" value="ECO:0007669"/>
    <property type="project" value="TreeGrafter"/>
</dbReference>
<evidence type="ECO:0000256" key="1">
    <source>
        <dbReference type="SAM" id="Phobius"/>
    </source>
</evidence>
<dbReference type="GO" id="GO:0005886">
    <property type="term" value="C:plasma membrane"/>
    <property type="evidence" value="ECO:0007669"/>
    <property type="project" value="TreeGrafter"/>
</dbReference>
<dbReference type="PANTHER" id="PTHR30441">
    <property type="entry name" value="DUF748 DOMAIN-CONTAINING PROTEIN"/>
    <property type="match status" value="1"/>
</dbReference>
<dbReference type="GeneID" id="82525110"/>
<proteinExistence type="predicted"/>